<feature type="transmembrane region" description="Helical" evidence="1">
    <location>
        <begin position="51"/>
        <end position="71"/>
    </location>
</feature>
<dbReference type="Proteomes" id="UP000256661">
    <property type="component" value="Unassembled WGS sequence"/>
</dbReference>
<evidence type="ECO:0000256" key="1">
    <source>
        <dbReference type="SAM" id="Phobius"/>
    </source>
</evidence>
<dbReference type="AlphaFoldDB" id="A0A3D9ST58"/>
<proteinExistence type="predicted"/>
<keyword evidence="3" id="KW-1185">Reference proteome</keyword>
<name>A0A3D9ST58_9ACTN</name>
<comment type="caution">
    <text evidence="2">The sequence shown here is derived from an EMBL/GenBank/DDBJ whole genome shotgun (WGS) entry which is preliminary data.</text>
</comment>
<protein>
    <submittedName>
        <fullName evidence="2">Uncharacterized protein</fullName>
    </submittedName>
</protein>
<feature type="transmembrane region" description="Helical" evidence="1">
    <location>
        <begin position="16"/>
        <end position="39"/>
    </location>
</feature>
<sequence length="188" mass="19480">MLFSPGWRASTGQGGVLALFTAGLLLGGVLSAFALWLLSGLAEPIPEDGRALAILAVALAGLLREFGVLPLRLPQNARQIPIDVLQARPRLGTVRFGFELGTGVRTYVTSSVPYVVAPALLLSHPDLAVVVAAGLGFGAGRAVTAAVSLWSRDADWNVRAASRMPWLPRVAAVGVAAALLLVSPLMPG</sequence>
<gene>
    <name evidence="2" type="ORF">DFJ69_0250</name>
</gene>
<organism evidence="2 3">
    <name type="scientific">Thermomonospora umbrina</name>
    <dbReference type="NCBI Taxonomy" id="111806"/>
    <lineage>
        <taxon>Bacteria</taxon>
        <taxon>Bacillati</taxon>
        <taxon>Actinomycetota</taxon>
        <taxon>Actinomycetes</taxon>
        <taxon>Streptosporangiales</taxon>
        <taxon>Thermomonosporaceae</taxon>
        <taxon>Thermomonospora</taxon>
    </lineage>
</organism>
<evidence type="ECO:0000313" key="3">
    <source>
        <dbReference type="Proteomes" id="UP000256661"/>
    </source>
</evidence>
<dbReference type="EMBL" id="QTTT01000001">
    <property type="protein sequence ID" value="REE94881.1"/>
    <property type="molecule type" value="Genomic_DNA"/>
</dbReference>
<evidence type="ECO:0000313" key="2">
    <source>
        <dbReference type="EMBL" id="REE94881.1"/>
    </source>
</evidence>
<feature type="transmembrane region" description="Helical" evidence="1">
    <location>
        <begin position="166"/>
        <end position="186"/>
    </location>
</feature>
<keyword evidence="1" id="KW-0812">Transmembrane</keyword>
<keyword evidence="1" id="KW-0472">Membrane</keyword>
<reference evidence="2 3" key="1">
    <citation type="submission" date="2018-08" db="EMBL/GenBank/DDBJ databases">
        <title>Sequencing the genomes of 1000 actinobacteria strains.</title>
        <authorList>
            <person name="Klenk H.-P."/>
        </authorList>
    </citation>
    <scope>NUCLEOTIDE SEQUENCE [LARGE SCALE GENOMIC DNA]</scope>
    <source>
        <strain evidence="2 3">DSM 43927</strain>
    </source>
</reference>
<keyword evidence="1" id="KW-1133">Transmembrane helix</keyword>
<accession>A0A3D9ST58</accession>